<name>A0ABN3UAX8_9ACTN</name>
<evidence type="ECO:0000256" key="1">
    <source>
        <dbReference type="SAM" id="MobiDB-lite"/>
    </source>
</evidence>
<dbReference type="Pfam" id="PF20013">
    <property type="entry name" value="GAP1-N2"/>
    <property type="match status" value="1"/>
</dbReference>
<evidence type="ECO:0000259" key="2">
    <source>
        <dbReference type="Pfam" id="PF20013"/>
    </source>
</evidence>
<feature type="compositionally biased region" description="Pro residues" evidence="1">
    <location>
        <begin position="42"/>
        <end position="51"/>
    </location>
</feature>
<gene>
    <name evidence="4" type="ORF">GCM10010439_31880</name>
</gene>
<keyword evidence="5" id="KW-1185">Reference proteome</keyword>
<evidence type="ECO:0000259" key="3">
    <source>
        <dbReference type="Pfam" id="PF20014"/>
    </source>
</evidence>
<dbReference type="Pfam" id="PF20014">
    <property type="entry name" value="GAP1-M"/>
    <property type="match status" value="1"/>
</dbReference>
<comment type="caution">
    <text evidence="4">The sequence shown here is derived from an EMBL/GenBank/DDBJ whole genome shotgun (WGS) entry which is preliminary data.</text>
</comment>
<feature type="region of interest" description="Disordered" evidence="1">
    <location>
        <begin position="35"/>
        <end position="55"/>
    </location>
</feature>
<dbReference type="EMBL" id="BAAATZ010000012">
    <property type="protein sequence ID" value="GAA2727060.1"/>
    <property type="molecule type" value="Genomic_DNA"/>
</dbReference>
<proteinExistence type="predicted"/>
<dbReference type="RefSeq" id="WP_344451165.1">
    <property type="nucleotide sequence ID" value="NZ_BAAATZ010000012.1"/>
</dbReference>
<accession>A0ABN3UAX8</accession>
<reference evidence="4 5" key="1">
    <citation type="journal article" date="2019" name="Int. J. Syst. Evol. Microbiol.">
        <title>The Global Catalogue of Microorganisms (GCM) 10K type strain sequencing project: providing services to taxonomists for standard genome sequencing and annotation.</title>
        <authorList>
            <consortium name="The Broad Institute Genomics Platform"/>
            <consortium name="The Broad Institute Genome Sequencing Center for Infectious Disease"/>
            <person name="Wu L."/>
            <person name="Ma J."/>
        </authorList>
    </citation>
    <scope>NUCLEOTIDE SEQUENCE [LARGE SCALE GENOMIC DNA]</scope>
    <source>
        <strain evidence="4 5">JCM 8201</strain>
    </source>
</reference>
<dbReference type="InterPro" id="IPR045401">
    <property type="entry name" value="GAP1-M"/>
</dbReference>
<organism evidence="4 5">
    <name type="scientific">Actinocorallia aurantiaca</name>
    <dbReference type="NCBI Taxonomy" id="46204"/>
    <lineage>
        <taxon>Bacteria</taxon>
        <taxon>Bacillati</taxon>
        <taxon>Actinomycetota</taxon>
        <taxon>Actinomycetes</taxon>
        <taxon>Streptosporangiales</taxon>
        <taxon>Thermomonosporaceae</taxon>
        <taxon>Actinocorallia</taxon>
    </lineage>
</organism>
<evidence type="ECO:0000313" key="4">
    <source>
        <dbReference type="EMBL" id="GAA2727060.1"/>
    </source>
</evidence>
<protein>
    <submittedName>
        <fullName evidence="4">Uncharacterized protein</fullName>
    </submittedName>
</protein>
<evidence type="ECO:0000313" key="5">
    <source>
        <dbReference type="Proteomes" id="UP001501842"/>
    </source>
</evidence>
<dbReference type="InterPro" id="IPR045402">
    <property type="entry name" value="GAP1-N2"/>
</dbReference>
<dbReference type="Proteomes" id="UP001501842">
    <property type="component" value="Unassembled WGS sequence"/>
</dbReference>
<feature type="domain" description="GTPase-associated protein 1 middle" evidence="3">
    <location>
        <begin position="147"/>
        <end position="237"/>
    </location>
</feature>
<feature type="domain" description="GTPase-associated protein 1 N-terminal" evidence="2">
    <location>
        <begin position="1"/>
        <end position="132"/>
    </location>
</feature>
<sequence>MAWQLHYTSARSADRSGFQFTAVSPGLPPGAEAAVSPYLGYRPPPDSPPSPGARELEELPVSLGYDVVDVAGERRLLVRSRYLGRDYSGRFGNFLAHAVVADPSELEGLRPIEFWGAPFWADSPGTDLPVLEYPPPGDAFDPETLGRWLASLDHDPHARLASLVDAVCSSSERIVLVSRDGEEIARWIAVLSYSLPVARAARLSFTTYTADPASCPHRLCGTTPDVWASLRTDQTAHVLDAPAPAHEPSRYARAVTELWRTLDLEGLDCLAELAEVLDDGLEGAAALLGLSRAEDTGEEAQELALPLVLDRALPSWVWPRLPVEVLSFDLAAAVNRRSPDADQARAAGERCARLVLSTPSLRTRMDDFTLEDPAELAADVTRRMPRAPSLPLLAELAVVAERLGVPPARETVGRGAYAFLDPEHLGDGQRLASADDVVTAVGTLTGEARTILLAGVVHGLEKGGALRRRDVMTGRVCDLLAEHARDCPLRSTPEVSLHMLRSLAARHGVLGEPTLGLAEALPRNSAAEGLLTARDVPGERDPKDAARALERVGGALAGPAVQAVADALTRRSPAFRAALVSALDERVRDLLVHRWMETARQRSERFDLVGVALRAPGTPLDGWVREQLRKRFTVLQLETYFRDDQKLRAALRELRE</sequence>